<dbReference type="SUPFAM" id="SSF63737">
    <property type="entry name" value="Leukotriene A4 hydrolase N-terminal domain"/>
    <property type="match status" value="1"/>
</dbReference>
<feature type="binding site" evidence="10">
    <location>
        <position position="325"/>
    </location>
    <ligand>
        <name>Zn(2+)</name>
        <dbReference type="ChEBI" id="CHEBI:29105"/>
        <note>catalytic</note>
    </ligand>
</feature>
<evidence type="ECO:0000256" key="7">
    <source>
        <dbReference type="ARBA" id="ARBA00022833"/>
    </source>
</evidence>
<dbReference type="Gene3D" id="3.30.2010.30">
    <property type="match status" value="1"/>
</dbReference>
<keyword evidence="8" id="KW-0482">Metalloprotease</keyword>
<dbReference type="AlphaFoldDB" id="A0AAE0D8U1"/>
<evidence type="ECO:0000313" key="13">
    <source>
        <dbReference type="Proteomes" id="UP001281614"/>
    </source>
</evidence>
<dbReference type="InterPro" id="IPR049980">
    <property type="entry name" value="LTA4H_cat"/>
</dbReference>
<dbReference type="InterPro" id="IPR045357">
    <property type="entry name" value="Aminopeptidase_N-like_N"/>
</dbReference>
<evidence type="ECO:0000256" key="5">
    <source>
        <dbReference type="ARBA" id="ARBA00022723"/>
    </source>
</evidence>
<dbReference type="GO" id="GO:0008237">
    <property type="term" value="F:metallopeptidase activity"/>
    <property type="evidence" value="ECO:0007669"/>
    <property type="project" value="UniProtKB-KW"/>
</dbReference>
<dbReference type="SUPFAM" id="SSF55486">
    <property type="entry name" value="Metalloproteases ('zincins'), catalytic domain"/>
    <property type="match status" value="1"/>
</dbReference>
<evidence type="ECO:0000259" key="11">
    <source>
        <dbReference type="SMART" id="SM01263"/>
    </source>
</evidence>
<comment type="caution">
    <text evidence="12">The sequence shown here is derived from an EMBL/GenBank/DDBJ whole genome shotgun (WGS) entry which is preliminary data.</text>
</comment>
<keyword evidence="6 12" id="KW-0378">Hydrolase</keyword>
<reference evidence="12" key="1">
    <citation type="submission" date="2023-02" db="EMBL/GenBank/DDBJ databases">
        <title>Colletotrichum kahawae CIFC_Que2 genome sequencing and assembly.</title>
        <authorList>
            <person name="Baroncelli R."/>
        </authorList>
    </citation>
    <scope>NUCLEOTIDE SEQUENCE</scope>
    <source>
        <strain evidence="12">CIFC_Que2</strain>
    </source>
</reference>
<evidence type="ECO:0000256" key="10">
    <source>
        <dbReference type="PIRSR" id="PIRSR634015-3"/>
    </source>
</evidence>
<evidence type="ECO:0000256" key="3">
    <source>
        <dbReference type="ARBA" id="ARBA00022490"/>
    </source>
</evidence>
<dbReference type="PANTHER" id="PTHR45726">
    <property type="entry name" value="LEUKOTRIENE A-4 HYDROLASE"/>
    <property type="match status" value="1"/>
</dbReference>
<sequence length="623" mass="70320">MFRHQSSAVVDVNTNSNFKDVVTKHTEIEVTIDFERTVLVGSTTITLESRLASLTKVILDTSYLTVKEASINGTGVPWDLKAPKDANGSPMHIQLDRAYKTGETFKLAIGFETTTETTGLQWFKASQTDDKKYPFMFSQGEPVHARSMFPCQDTPSIKTTFDMTIRSILPVVASGIPANKLIFPPVQEPLELKTYNCKQEIPISNYLFAVASGNLAGEKIGPKSYVYCAPGDLEACKAEFKPDLQAIIKSAENLIFEYPWPLYNLVVLPKSFHLGGMENPVFNFYSATVVSGDRENIGVVAHEFAHSYSGNLVTNDAWEHFWLNEGWTVYIERCILRDLRGEEAVQLEAIVGWQDLLYNIEAFGGNDSVFTSLVLEFQGKRPDDIMSKISYEKGYTFLCFLEQEVGRQKWHKFVPHYFKTFFGRSVNSELFKSCVLEFFSQDVDAAAALHAVDWETWYHKPGAPPKPVFDSSLYRDCIELSDKWKMLSNDSAFTPSSKDVEGWTVGQLLVFLDLLIEKSSPIPKEFSNALGSYYGLRSSGNLEIVSRYLRVALRAGDESVLKQTEEVLSQTGRMKFVKPLFEGLLLVSEKLAVELFDRHRDFYHPTCLRLLRNLLEKHGVTVG</sequence>
<dbReference type="InterPro" id="IPR015211">
    <property type="entry name" value="Peptidase_M1_C"/>
</dbReference>
<evidence type="ECO:0000256" key="8">
    <source>
        <dbReference type="ARBA" id="ARBA00023049"/>
    </source>
</evidence>
<dbReference type="Gene3D" id="2.60.40.1730">
    <property type="entry name" value="tricorn interacting facor f3 domain"/>
    <property type="match status" value="1"/>
</dbReference>
<keyword evidence="5 10" id="KW-0479">Metal-binding</keyword>
<evidence type="ECO:0000256" key="2">
    <source>
        <dbReference type="ARBA" id="ARBA00010136"/>
    </source>
</evidence>
<dbReference type="Proteomes" id="UP001281614">
    <property type="component" value="Unassembled WGS sequence"/>
</dbReference>
<keyword evidence="7 10" id="KW-0862">Zinc</keyword>
<dbReference type="InterPro" id="IPR014782">
    <property type="entry name" value="Peptidase_M1_dom"/>
</dbReference>
<feature type="active site" description="Proton donor" evidence="9">
    <location>
        <position position="391"/>
    </location>
</feature>
<protein>
    <submittedName>
        <fullName evidence="12">Leukotriene a4 hydrolase</fullName>
    </submittedName>
</protein>
<accession>A0AAE0D8U1</accession>
<dbReference type="Gene3D" id="1.25.40.320">
    <property type="entry name" value="Peptidase M1, leukotriene A4 hydrolase/aminopeptidase C-terminal domain"/>
    <property type="match status" value="1"/>
</dbReference>
<feature type="binding site" evidence="10">
    <location>
        <position position="302"/>
    </location>
    <ligand>
        <name>Zn(2+)</name>
        <dbReference type="ChEBI" id="CHEBI:29105"/>
        <note>catalytic</note>
    </ligand>
</feature>
<dbReference type="InterPro" id="IPR016024">
    <property type="entry name" value="ARM-type_fold"/>
</dbReference>
<dbReference type="InterPro" id="IPR038502">
    <property type="entry name" value="M1_LTA-4_hydro/amino_C_sf"/>
</dbReference>
<dbReference type="SMART" id="SM01263">
    <property type="entry name" value="Leuk-A4-hydro_C"/>
    <property type="match status" value="1"/>
</dbReference>
<dbReference type="CDD" id="cd09599">
    <property type="entry name" value="M1_LTA4H"/>
    <property type="match status" value="1"/>
</dbReference>
<comment type="subcellular location">
    <subcellularLocation>
        <location evidence="1">Cytoplasm</location>
    </subcellularLocation>
</comment>
<dbReference type="Pfam" id="PF17900">
    <property type="entry name" value="Peptidase_M1_N"/>
    <property type="match status" value="1"/>
</dbReference>
<dbReference type="InterPro" id="IPR027268">
    <property type="entry name" value="Peptidase_M4/M1_CTD_sf"/>
</dbReference>
<evidence type="ECO:0000256" key="6">
    <source>
        <dbReference type="ARBA" id="ARBA00022801"/>
    </source>
</evidence>
<keyword evidence="4" id="KW-0645">Protease</keyword>
<dbReference type="Gene3D" id="1.10.390.10">
    <property type="entry name" value="Neutral Protease Domain 2"/>
    <property type="match status" value="1"/>
</dbReference>
<dbReference type="GO" id="GO:0006508">
    <property type="term" value="P:proteolysis"/>
    <property type="evidence" value="ECO:0007669"/>
    <property type="project" value="UniProtKB-KW"/>
</dbReference>
<dbReference type="Pfam" id="PF09127">
    <property type="entry name" value="Leuk-A4-hydro_C"/>
    <property type="match status" value="1"/>
</dbReference>
<dbReference type="InterPro" id="IPR001930">
    <property type="entry name" value="Peptidase_M1"/>
</dbReference>
<proteinExistence type="inferred from homology"/>
<evidence type="ECO:0000256" key="4">
    <source>
        <dbReference type="ARBA" id="ARBA00022670"/>
    </source>
</evidence>
<dbReference type="Pfam" id="PF01433">
    <property type="entry name" value="Peptidase_M1"/>
    <property type="match status" value="1"/>
</dbReference>
<comment type="cofactor">
    <cofactor evidence="10">
        <name>Zn(2+)</name>
        <dbReference type="ChEBI" id="CHEBI:29105"/>
    </cofactor>
    <text evidence="10">Binds 1 zinc ion per subunit.</text>
</comment>
<evidence type="ECO:0000256" key="9">
    <source>
        <dbReference type="PIRSR" id="PIRSR634015-1"/>
    </source>
</evidence>
<dbReference type="PRINTS" id="PR00756">
    <property type="entry name" value="ALADIPTASE"/>
</dbReference>
<organism evidence="12 13">
    <name type="scientific">Colletotrichum kahawae</name>
    <name type="common">Coffee berry disease fungus</name>
    <dbReference type="NCBI Taxonomy" id="34407"/>
    <lineage>
        <taxon>Eukaryota</taxon>
        <taxon>Fungi</taxon>
        <taxon>Dikarya</taxon>
        <taxon>Ascomycota</taxon>
        <taxon>Pezizomycotina</taxon>
        <taxon>Sordariomycetes</taxon>
        <taxon>Hypocreomycetidae</taxon>
        <taxon>Glomerellales</taxon>
        <taxon>Glomerellaceae</taxon>
        <taxon>Colletotrichum</taxon>
        <taxon>Colletotrichum gloeosporioides species complex</taxon>
    </lineage>
</organism>
<gene>
    <name evidence="12" type="ORF">CKAH01_14999</name>
</gene>
<keyword evidence="3" id="KW-0963">Cytoplasm</keyword>
<dbReference type="PANTHER" id="PTHR45726:SF3">
    <property type="entry name" value="LEUKOTRIENE A-4 HYDROLASE"/>
    <property type="match status" value="1"/>
</dbReference>
<dbReference type="GO" id="GO:0004301">
    <property type="term" value="F:epoxide hydrolase activity"/>
    <property type="evidence" value="ECO:0007669"/>
    <property type="project" value="TreeGrafter"/>
</dbReference>
<dbReference type="EMBL" id="VYYT01000105">
    <property type="protein sequence ID" value="KAK2769804.1"/>
    <property type="molecule type" value="Genomic_DNA"/>
</dbReference>
<dbReference type="SUPFAM" id="SSF48371">
    <property type="entry name" value="ARM repeat"/>
    <property type="match status" value="1"/>
</dbReference>
<feature type="active site" description="Proton acceptor" evidence="9">
    <location>
        <position position="303"/>
    </location>
</feature>
<keyword evidence="13" id="KW-1185">Reference proteome</keyword>
<dbReference type="GO" id="GO:0004177">
    <property type="term" value="F:aminopeptidase activity"/>
    <property type="evidence" value="ECO:0007669"/>
    <property type="project" value="TreeGrafter"/>
</dbReference>
<feature type="domain" description="Peptidase M1 leukotriene A4 hydrolase/aminopeptidase C-terminal" evidence="11">
    <location>
        <begin position="472"/>
        <end position="615"/>
    </location>
</feature>
<evidence type="ECO:0000256" key="1">
    <source>
        <dbReference type="ARBA" id="ARBA00004496"/>
    </source>
</evidence>
<comment type="similarity">
    <text evidence="2">Belongs to the peptidase M1 family.</text>
</comment>
<dbReference type="GO" id="GO:0005829">
    <property type="term" value="C:cytosol"/>
    <property type="evidence" value="ECO:0007669"/>
    <property type="project" value="TreeGrafter"/>
</dbReference>
<evidence type="ECO:0000313" key="12">
    <source>
        <dbReference type="EMBL" id="KAK2769804.1"/>
    </source>
</evidence>
<name>A0AAE0D8U1_COLKA</name>
<dbReference type="GO" id="GO:0008270">
    <property type="term" value="F:zinc ion binding"/>
    <property type="evidence" value="ECO:0007669"/>
    <property type="project" value="InterPro"/>
</dbReference>
<dbReference type="InterPro" id="IPR042097">
    <property type="entry name" value="Aminopeptidase_N-like_N_sf"/>
</dbReference>
<feature type="binding site" evidence="10">
    <location>
        <position position="306"/>
    </location>
    <ligand>
        <name>Zn(2+)</name>
        <dbReference type="ChEBI" id="CHEBI:29105"/>
        <note>catalytic</note>
    </ligand>
</feature>
<dbReference type="FunFam" id="3.30.2010.30:FF:000001">
    <property type="entry name" value="Leukotriene A(4) hydrolase"/>
    <property type="match status" value="1"/>
</dbReference>
<dbReference type="InterPro" id="IPR034015">
    <property type="entry name" value="M1_LTA4H"/>
</dbReference>